<organism evidence="1 2">
    <name type="scientific">Acorus calamus</name>
    <name type="common">Sweet flag</name>
    <dbReference type="NCBI Taxonomy" id="4465"/>
    <lineage>
        <taxon>Eukaryota</taxon>
        <taxon>Viridiplantae</taxon>
        <taxon>Streptophyta</taxon>
        <taxon>Embryophyta</taxon>
        <taxon>Tracheophyta</taxon>
        <taxon>Spermatophyta</taxon>
        <taxon>Magnoliopsida</taxon>
        <taxon>Liliopsida</taxon>
        <taxon>Acoraceae</taxon>
        <taxon>Acorus</taxon>
    </lineage>
</organism>
<comment type="caution">
    <text evidence="1">The sequence shown here is derived from an EMBL/GenBank/DDBJ whole genome shotgun (WGS) entry which is preliminary data.</text>
</comment>
<reference evidence="1" key="1">
    <citation type="journal article" date="2023" name="Nat. Commun.">
        <title>Diploid and tetraploid genomes of Acorus and the evolution of monocots.</title>
        <authorList>
            <person name="Ma L."/>
            <person name="Liu K.W."/>
            <person name="Li Z."/>
            <person name="Hsiao Y.Y."/>
            <person name="Qi Y."/>
            <person name="Fu T."/>
            <person name="Tang G.D."/>
            <person name="Zhang D."/>
            <person name="Sun W.H."/>
            <person name="Liu D.K."/>
            <person name="Li Y."/>
            <person name="Chen G.Z."/>
            <person name="Liu X.D."/>
            <person name="Liao X.Y."/>
            <person name="Jiang Y.T."/>
            <person name="Yu X."/>
            <person name="Hao Y."/>
            <person name="Huang J."/>
            <person name="Zhao X.W."/>
            <person name="Ke S."/>
            <person name="Chen Y.Y."/>
            <person name="Wu W.L."/>
            <person name="Hsu J.L."/>
            <person name="Lin Y.F."/>
            <person name="Huang M.D."/>
            <person name="Li C.Y."/>
            <person name="Huang L."/>
            <person name="Wang Z.W."/>
            <person name="Zhao X."/>
            <person name="Zhong W.Y."/>
            <person name="Peng D.H."/>
            <person name="Ahmad S."/>
            <person name="Lan S."/>
            <person name="Zhang J.S."/>
            <person name="Tsai W.C."/>
            <person name="Van de Peer Y."/>
            <person name="Liu Z.J."/>
        </authorList>
    </citation>
    <scope>NUCLEOTIDE SEQUENCE</scope>
    <source>
        <strain evidence="1">CP</strain>
    </source>
</reference>
<protein>
    <submittedName>
        <fullName evidence="1">Uncharacterized protein</fullName>
    </submittedName>
</protein>
<proteinExistence type="predicted"/>
<name>A0AAV9E9R3_ACOCL</name>
<keyword evidence="2" id="KW-1185">Reference proteome</keyword>
<dbReference type="EMBL" id="JAUJYO010000008">
    <property type="protein sequence ID" value="KAK1310225.1"/>
    <property type="molecule type" value="Genomic_DNA"/>
</dbReference>
<evidence type="ECO:0000313" key="2">
    <source>
        <dbReference type="Proteomes" id="UP001180020"/>
    </source>
</evidence>
<sequence>MPHQPFKLLVRSDCERKASPLQEDAFDPVGRHETSSIDHLSNVSNINLLDKEETFVTEDSFTEKASTSLSSIHKQKYGPSVSGKKNKLVLGVNALNKYVGSLGGNGTFGVASSASYPPKELKKRNHTREGATYCVPISVRSHYSYATNKTYNHLIDLSKLLAPSTIGVLSNFYEQRFISIVQDLRRKPYQRNSDSTFGQGCLNNAGDSWLLSSCQSMEASGSVHDSGLRLYLEYDKDQAPNPSVMNDYDQALNLTYQTYDNWPDKDPQQNGIFSFNGQVAKEKH</sequence>
<evidence type="ECO:0000313" key="1">
    <source>
        <dbReference type="EMBL" id="KAK1310225.1"/>
    </source>
</evidence>
<dbReference type="AlphaFoldDB" id="A0AAV9E9R3"/>
<dbReference type="Proteomes" id="UP001180020">
    <property type="component" value="Unassembled WGS sequence"/>
</dbReference>
<reference evidence="1" key="2">
    <citation type="submission" date="2023-06" db="EMBL/GenBank/DDBJ databases">
        <authorList>
            <person name="Ma L."/>
            <person name="Liu K.-W."/>
            <person name="Li Z."/>
            <person name="Hsiao Y.-Y."/>
            <person name="Qi Y."/>
            <person name="Fu T."/>
            <person name="Tang G."/>
            <person name="Zhang D."/>
            <person name="Sun W.-H."/>
            <person name="Liu D.-K."/>
            <person name="Li Y."/>
            <person name="Chen G.-Z."/>
            <person name="Liu X.-D."/>
            <person name="Liao X.-Y."/>
            <person name="Jiang Y.-T."/>
            <person name="Yu X."/>
            <person name="Hao Y."/>
            <person name="Huang J."/>
            <person name="Zhao X.-W."/>
            <person name="Ke S."/>
            <person name="Chen Y.-Y."/>
            <person name="Wu W.-L."/>
            <person name="Hsu J.-L."/>
            <person name="Lin Y.-F."/>
            <person name="Huang M.-D."/>
            <person name="Li C.-Y."/>
            <person name="Huang L."/>
            <person name="Wang Z.-W."/>
            <person name="Zhao X."/>
            <person name="Zhong W.-Y."/>
            <person name="Peng D.-H."/>
            <person name="Ahmad S."/>
            <person name="Lan S."/>
            <person name="Zhang J.-S."/>
            <person name="Tsai W.-C."/>
            <person name="Van De Peer Y."/>
            <person name="Liu Z.-J."/>
        </authorList>
    </citation>
    <scope>NUCLEOTIDE SEQUENCE</scope>
    <source>
        <strain evidence="1">CP</strain>
        <tissue evidence="1">Leaves</tissue>
    </source>
</reference>
<accession>A0AAV9E9R3</accession>
<gene>
    <name evidence="1" type="ORF">QJS10_CPA08g00737</name>
</gene>